<proteinExistence type="predicted"/>
<accession>A0A855X1F0</accession>
<dbReference type="EMBL" id="PQAP01000088">
    <property type="protein sequence ID" value="PWB72336.1"/>
    <property type="molecule type" value="Genomic_DNA"/>
</dbReference>
<name>A0A855X1F0_9BACT</name>
<dbReference type="AlphaFoldDB" id="A0A855X1F0"/>
<feature type="region of interest" description="Disordered" evidence="1">
    <location>
        <begin position="41"/>
        <end position="61"/>
    </location>
</feature>
<comment type="caution">
    <text evidence="2">The sequence shown here is derived from an EMBL/GenBank/DDBJ whole genome shotgun (WGS) entry which is preliminary data.</text>
</comment>
<reference evidence="2 3" key="1">
    <citation type="journal article" date="2018" name="ISME J.">
        <title>A methanotrophic archaeon couples anaerobic oxidation of methane to Fe(III) reduction.</title>
        <authorList>
            <person name="Cai C."/>
            <person name="Leu A.O."/>
            <person name="Xie G.J."/>
            <person name="Guo J."/>
            <person name="Feng Y."/>
            <person name="Zhao J.X."/>
            <person name="Tyson G.W."/>
            <person name="Yuan Z."/>
            <person name="Hu S."/>
        </authorList>
    </citation>
    <scope>NUCLEOTIDE SEQUENCE [LARGE SCALE GENOMIC DNA]</scope>
    <source>
        <strain evidence="2">FeB_12</strain>
    </source>
</reference>
<protein>
    <submittedName>
        <fullName evidence="2">Uncharacterized protein</fullName>
    </submittedName>
</protein>
<dbReference type="Proteomes" id="UP000250918">
    <property type="component" value="Unassembled WGS sequence"/>
</dbReference>
<evidence type="ECO:0000256" key="1">
    <source>
        <dbReference type="SAM" id="MobiDB-lite"/>
    </source>
</evidence>
<evidence type="ECO:0000313" key="2">
    <source>
        <dbReference type="EMBL" id="PWB72336.1"/>
    </source>
</evidence>
<gene>
    <name evidence="2" type="ORF">C3F09_06775</name>
</gene>
<evidence type="ECO:0000313" key="3">
    <source>
        <dbReference type="Proteomes" id="UP000250918"/>
    </source>
</evidence>
<organism evidence="2 3">
    <name type="scientific">candidate division GN15 bacterium</name>
    <dbReference type="NCBI Taxonomy" id="2072418"/>
    <lineage>
        <taxon>Bacteria</taxon>
        <taxon>candidate division GN15</taxon>
    </lineage>
</organism>
<sequence>MKQGIDILPVCGLSRAGYRPAIWPAATVVMCSGDKQPLAKEIVMGKSKDKGKKEKKKPKKS</sequence>